<comment type="caution">
    <text evidence="2">The sequence shown here is derived from an EMBL/GenBank/DDBJ whole genome shotgun (WGS) entry which is preliminary data.</text>
</comment>
<reference evidence="2 3" key="1">
    <citation type="submission" date="2024-11" db="EMBL/GenBank/DDBJ databases">
        <title>A near-complete genome assembly of Cinchona calisaya.</title>
        <authorList>
            <person name="Lian D.C."/>
            <person name="Zhao X.W."/>
            <person name="Wei L."/>
        </authorList>
    </citation>
    <scope>NUCLEOTIDE SEQUENCE [LARGE SCALE GENOMIC DNA]</scope>
    <source>
        <tissue evidence="2">Nenye</tissue>
    </source>
</reference>
<organism evidence="2 3">
    <name type="scientific">Cinchona calisaya</name>
    <dbReference type="NCBI Taxonomy" id="153742"/>
    <lineage>
        <taxon>Eukaryota</taxon>
        <taxon>Viridiplantae</taxon>
        <taxon>Streptophyta</taxon>
        <taxon>Embryophyta</taxon>
        <taxon>Tracheophyta</taxon>
        <taxon>Spermatophyta</taxon>
        <taxon>Magnoliopsida</taxon>
        <taxon>eudicotyledons</taxon>
        <taxon>Gunneridae</taxon>
        <taxon>Pentapetalae</taxon>
        <taxon>asterids</taxon>
        <taxon>lamiids</taxon>
        <taxon>Gentianales</taxon>
        <taxon>Rubiaceae</taxon>
        <taxon>Cinchonoideae</taxon>
        <taxon>Cinchoneae</taxon>
        <taxon>Cinchona</taxon>
    </lineage>
</organism>
<proteinExistence type="predicted"/>
<evidence type="ECO:0000313" key="2">
    <source>
        <dbReference type="EMBL" id="KAL3513621.1"/>
    </source>
</evidence>
<dbReference type="Pfam" id="PF03108">
    <property type="entry name" value="DBD_Tnp_Mut"/>
    <property type="match status" value="1"/>
</dbReference>
<evidence type="ECO:0000259" key="1">
    <source>
        <dbReference type="Pfam" id="PF03108"/>
    </source>
</evidence>
<dbReference type="PANTHER" id="PTHR31973:SF187">
    <property type="entry name" value="MUTATOR TRANSPOSASE MUDRA PROTEIN"/>
    <property type="match status" value="1"/>
</dbReference>
<sequence length="157" mass="18372">MENPKFEVGLMFTSKKQFKDAMDSYSIKWGKNHAFKKNDKTRLRAVCKVEKCHWFIHASKMQDSDNFLIKTFGPKHKYGMALSNKHVTSTFLSKRYLEYLSLNTNVSIGESQDKICIELNVNISRTQAYKTFRKAKTIIYGIIRPNTQDFRIIVQSF</sequence>
<protein>
    <recommendedName>
        <fullName evidence="1">Transposase MuDR plant domain-containing protein</fullName>
    </recommendedName>
</protein>
<accession>A0ABD2Z296</accession>
<name>A0ABD2Z296_9GENT</name>
<dbReference type="PANTHER" id="PTHR31973">
    <property type="entry name" value="POLYPROTEIN, PUTATIVE-RELATED"/>
    <property type="match status" value="1"/>
</dbReference>
<evidence type="ECO:0000313" key="3">
    <source>
        <dbReference type="Proteomes" id="UP001630127"/>
    </source>
</evidence>
<dbReference type="InterPro" id="IPR004332">
    <property type="entry name" value="Transposase_MuDR"/>
</dbReference>
<keyword evidence="3" id="KW-1185">Reference proteome</keyword>
<gene>
    <name evidence="2" type="ORF">ACH5RR_026338</name>
</gene>
<feature type="domain" description="Transposase MuDR plant" evidence="1">
    <location>
        <begin position="5"/>
        <end position="69"/>
    </location>
</feature>
<dbReference type="Proteomes" id="UP001630127">
    <property type="component" value="Unassembled WGS sequence"/>
</dbReference>
<dbReference type="EMBL" id="JBJUIK010000011">
    <property type="protein sequence ID" value="KAL3513621.1"/>
    <property type="molecule type" value="Genomic_DNA"/>
</dbReference>
<dbReference type="AlphaFoldDB" id="A0ABD2Z296"/>